<evidence type="ECO:0008006" key="3">
    <source>
        <dbReference type="Google" id="ProtNLM"/>
    </source>
</evidence>
<dbReference type="Gene3D" id="2.60.120.200">
    <property type="match status" value="1"/>
</dbReference>
<dbReference type="Pfam" id="PF13385">
    <property type="entry name" value="Laminin_G_3"/>
    <property type="match status" value="1"/>
</dbReference>
<dbReference type="PANTHER" id="PTHR42535">
    <property type="entry name" value="OOKINETE PROTEIN, PUTATIVE-RELATED"/>
    <property type="match status" value="1"/>
</dbReference>
<dbReference type="PANTHER" id="PTHR42535:SF2">
    <property type="entry name" value="CHROMOSOME UNDETERMINED SCAFFOLD_146, WHOLE GENOME SHOTGUN SEQUENCE"/>
    <property type="match status" value="1"/>
</dbReference>
<evidence type="ECO:0000256" key="1">
    <source>
        <dbReference type="SAM" id="Phobius"/>
    </source>
</evidence>
<dbReference type="EMBL" id="MN739886">
    <property type="protein sequence ID" value="QHT76017.1"/>
    <property type="molecule type" value="Genomic_DNA"/>
</dbReference>
<dbReference type="SUPFAM" id="SSF49899">
    <property type="entry name" value="Concanavalin A-like lectins/glucanases"/>
    <property type="match status" value="1"/>
</dbReference>
<keyword evidence="1" id="KW-1133">Transmembrane helix</keyword>
<dbReference type="AlphaFoldDB" id="A0A6C0H6H4"/>
<organism evidence="2">
    <name type="scientific">viral metagenome</name>
    <dbReference type="NCBI Taxonomy" id="1070528"/>
    <lineage>
        <taxon>unclassified sequences</taxon>
        <taxon>metagenomes</taxon>
        <taxon>organismal metagenomes</taxon>
    </lineage>
</organism>
<sequence>METTTSVSTKDDNIIDNVAKSISSATNSAVKIANDATKSVIDSTNSVIDSTKNSKVASFLDSNSFISKISFLLLVIFSFYIILHLTIYWLSLLITKTTSPKIIYGMINAKNNTIIFPQNPSLSGSIPIYKSDNQNDGIEFTWTIWLFISEIGTTYQHIFNKGNQNISGNGLNEPNNAPGLYILPNQNKLLVLMNTYDVINENIIIPDIPLNKWVSVIIICKNNELNIYINGIITKSHLLQGVPKQNYGDINVALNGGFNGYISNLFYYNYALGINDIQSLVSKGPNTTISSSGTSTLPTSDKTSDYLSLRWYLNS</sequence>
<reference evidence="2" key="1">
    <citation type="journal article" date="2020" name="Nature">
        <title>Giant virus diversity and host interactions through global metagenomics.</title>
        <authorList>
            <person name="Schulz F."/>
            <person name="Roux S."/>
            <person name="Paez-Espino D."/>
            <person name="Jungbluth S."/>
            <person name="Walsh D.A."/>
            <person name="Denef V.J."/>
            <person name="McMahon K.D."/>
            <person name="Konstantinidis K.T."/>
            <person name="Eloe-Fadrosh E.A."/>
            <person name="Kyrpides N.C."/>
            <person name="Woyke T."/>
        </authorList>
    </citation>
    <scope>NUCLEOTIDE SEQUENCE</scope>
    <source>
        <strain evidence="2">GVMAG-M-3300023179-71</strain>
    </source>
</reference>
<keyword evidence="1" id="KW-0812">Transmembrane</keyword>
<accession>A0A6C0H6H4</accession>
<keyword evidence="1" id="KW-0472">Membrane</keyword>
<protein>
    <recommendedName>
        <fullName evidence="3">LamG-like jellyroll fold domain-containing protein</fullName>
    </recommendedName>
</protein>
<name>A0A6C0H6H4_9ZZZZ</name>
<dbReference type="InterPro" id="IPR013320">
    <property type="entry name" value="ConA-like_dom_sf"/>
</dbReference>
<feature type="transmembrane region" description="Helical" evidence="1">
    <location>
        <begin position="69"/>
        <end position="90"/>
    </location>
</feature>
<evidence type="ECO:0000313" key="2">
    <source>
        <dbReference type="EMBL" id="QHT76017.1"/>
    </source>
</evidence>
<proteinExistence type="predicted"/>